<dbReference type="AlphaFoldDB" id="A0A8J2T810"/>
<protein>
    <submittedName>
        <fullName evidence="2">ZYBA0S03-05072g1_1</fullName>
    </submittedName>
</protein>
<keyword evidence="3" id="KW-1185">Reference proteome</keyword>
<sequence>MAQQISHKKSLKRVNRERRAQLKEYYKLEAPNETDNSSKDSYESSLAPAVVVTHSKDQKPPQEDQHIKEPKFPDQDQPIEQMNFKDLVSMHNRLLRKETETNNSIKNTIYENYYDLIKVNDLLKSMTGANQEELARLKDAVKLLQN</sequence>
<feature type="region of interest" description="Disordered" evidence="1">
    <location>
        <begin position="24"/>
        <end position="78"/>
    </location>
</feature>
<dbReference type="Pfam" id="PF08700">
    <property type="entry name" value="VPS51_Exo84_N"/>
    <property type="match status" value="1"/>
</dbReference>
<evidence type="ECO:0000313" key="3">
    <source>
        <dbReference type="Proteomes" id="UP000019375"/>
    </source>
</evidence>
<gene>
    <name evidence="2" type="ORF">BN860_05072g</name>
</gene>
<dbReference type="EMBL" id="HG316456">
    <property type="protein sequence ID" value="CDF88924.1"/>
    <property type="molecule type" value="Genomic_DNA"/>
</dbReference>
<accession>A0A8J2T810</accession>
<evidence type="ECO:0000313" key="2">
    <source>
        <dbReference type="EMBL" id="CDF88924.1"/>
    </source>
</evidence>
<organism evidence="2 3">
    <name type="scientific">Zygosaccharomyces bailii (strain CLIB 213 / ATCC 58445 / CBS 680 / BCRC 21525 / NBRC 1098 / NCYC 1416 / NRRL Y-2227)</name>
    <dbReference type="NCBI Taxonomy" id="1333698"/>
    <lineage>
        <taxon>Eukaryota</taxon>
        <taxon>Fungi</taxon>
        <taxon>Dikarya</taxon>
        <taxon>Ascomycota</taxon>
        <taxon>Saccharomycotina</taxon>
        <taxon>Saccharomycetes</taxon>
        <taxon>Saccharomycetales</taxon>
        <taxon>Saccharomycetaceae</taxon>
        <taxon>Zygosaccharomyces</taxon>
    </lineage>
</organism>
<reference evidence="3" key="1">
    <citation type="journal article" date="2013" name="Genome Announc.">
        <title>Genome sequence of the food spoilage yeast Zygosaccharomyces bailii CLIB 213(T).</title>
        <authorList>
            <person name="Galeote V."/>
            <person name="Bigey F."/>
            <person name="Devillers H."/>
            <person name="Neuveglise C."/>
            <person name="Dequin S."/>
        </authorList>
    </citation>
    <scope>NUCLEOTIDE SEQUENCE [LARGE SCALE GENOMIC DNA]</scope>
    <source>
        <strain evidence="3">CLIB 213 / ATCC 58445 / CBS 680 / CCRC 21525 / NBRC 1098 / NCYC 1416 / NRRL Y-2227</strain>
    </source>
</reference>
<name>A0A8J2T810_ZYGB2</name>
<dbReference type="OrthoDB" id="203678at2759"/>
<proteinExistence type="predicted"/>
<dbReference type="Proteomes" id="UP000019375">
    <property type="component" value="Unassembled WGS sequence"/>
</dbReference>
<feature type="compositionally biased region" description="Basic and acidic residues" evidence="1">
    <location>
        <begin position="54"/>
        <end position="74"/>
    </location>
</feature>
<evidence type="ECO:0000256" key="1">
    <source>
        <dbReference type="SAM" id="MobiDB-lite"/>
    </source>
</evidence>